<dbReference type="NCBIfam" id="NF010223">
    <property type="entry name" value="PRK13679.1"/>
    <property type="match status" value="1"/>
</dbReference>
<keyword evidence="1 2" id="KW-0378">Hydrolase</keyword>
<feature type="active site" description="Proton acceptor" evidence="2">
    <location>
        <position position="115"/>
    </location>
</feature>
<dbReference type="HAMAP" id="MF_01444">
    <property type="entry name" value="2H_phosphoesterase_YjcG"/>
    <property type="match status" value="1"/>
</dbReference>
<dbReference type="AlphaFoldDB" id="A0AB39BUJ5"/>
<feature type="active site" description="Proton donor" evidence="2">
    <location>
        <position position="34"/>
    </location>
</feature>
<gene>
    <name evidence="3" type="ORF">AB3N04_03410</name>
</gene>
<comment type="similarity">
    <text evidence="2">Belongs to the 2H phosphoesterase superfamily. YjcG family.</text>
</comment>
<protein>
    <recommendedName>
        <fullName evidence="2">Putative phosphoesterase AB3N04_03410</fullName>
        <ecNumber evidence="2">3.1.-.-</ecNumber>
    </recommendedName>
</protein>
<feature type="short sequence motif" description="HXTX 1" evidence="2">
    <location>
        <begin position="34"/>
        <end position="37"/>
    </location>
</feature>
<sequence>MKYGIALFPAKKLQDLANSFRMRYDSHYAWIPPHITVKEPFEVSDDNLPYITAKLREIASNLSPVEIDVYKVDTFSPQSNTIFFKIREHKTLTALYEKLHNEPFEENKKYKFIPHVTIGQDLSKDEVADIVGRLKMKKVEHHEVIDRMQLMYQLENGSWTVYETFRLGE</sequence>
<evidence type="ECO:0000313" key="3">
    <source>
        <dbReference type="EMBL" id="XDI37378.1"/>
    </source>
</evidence>
<dbReference type="InterPro" id="IPR022932">
    <property type="entry name" value="YjcG"/>
</dbReference>
<dbReference type="InterPro" id="IPR050580">
    <property type="entry name" value="2H_phosphoesterase_YjcG-like"/>
</dbReference>
<name>A0AB39BUJ5_9BACI</name>
<evidence type="ECO:0000256" key="2">
    <source>
        <dbReference type="HAMAP-Rule" id="MF_01444"/>
    </source>
</evidence>
<dbReference type="SUPFAM" id="SSF55144">
    <property type="entry name" value="LigT-like"/>
    <property type="match status" value="1"/>
</dbReference>
<evidence type="ECO:0000256" key="1">
    <source>
        <dbReference type="ARBA" id="ARBA00022801"/>
    </source>
</evidence>
<dbReference type="RefSeq" id="WP_368504731.1">
    <property type="nucleotide sequence ID" value="NZ_CP162551.1"/>
</dbReference>
<accession>A0AB39BUJ5</accession>
<dbReference type="Gene3D" id="3.90.1140.10">
    <property type="entry name" value="Cyclic phosphodiesterase"/>
    <property type="match status" value="1"/>
</dbReference>
<dbReference type="EC" id="3.1.-.-" evidence="2"/>
<feature type="short sequence motif" description="HXTX 2" evidence="2">
    <location>
        <begin position="115"/>
        <end position="118"/>
    </location>
</feature>
<dbReference type="Pfam" id="PF13563">
    <property type="entry name" value="2_5_RNA_ligase2"/>
    <property type="match status" value="1"/>
</dbReference>
<proteinExistence type="inferred from homology"/>
<dbReference type="GO" id="GO:0016788">
    <property type="term" value="F:hydrolase activity, acting on ester bonds"/>
    <property type="evidence" value="ECO:0007669"/>
    <property type="project" value="UniProtKB-UniRule"/>
</dbReference>
<dbReference type="EMBL" id="CP162551">
    <property type="protein sequence ID" value="XDI37378.1"/>
    <property type="molecule type" value="Genomic_DNA"/>
</dbReference>
<dbReference type="InterPro" id="IPR009097">
    <property type="entry name" value="Cyclic_Pdiesterase"/>
</dbReference>
<dbReference type="PANTHER" id="PTHR40037:SF1">
    <property type="entry name" value="PHOSPHOESTERASE SAOUHSC_00951-RELATED"/>
    <property type="match status" value="1"/>
</dbReference>
<dbReference type="PANTHER" id="PTHR40037">
    <property type="entry name" value="PHOSPHOESTERASE YJCG-RELATED"/>
    <property type="match status" value="1"/>
</dbReference>
<organism evidence="3">
    <name type="scientific">Alkalihalophilus sp. As8PL</name>
    <dbReference type="NCBI Taxonomy" id="3237103"/>
    <lineage>
        <taxon>Bacteria</taxon>
        <taxon>Bacillati</taxon>
        <taxon>Bacillota</taxon>
        <taxon>Bacilli</taxon>
        <taxon>Bacillales</taxon>
        <taxon>Bacillaceae</taxon>
        <taxon>Alkalihalophilus</taxon>
    </lineage>
</organism>
<reference evidence="3" key="1">
    <citation type="submission" date="2024-07" db="EMBL/GenBank/DDBJ databases">
        <title>Identification and characteristics of an arsenic-resistant bacterial isolate, which belongs to a novel species.</title>
        <authorList>
            <person name="Juszczyk A."/>
            <person name="Kowalczyk A."/>
            <person name="Was K."/>
            <person name="Kosowicz W."/>
            <person name="Budzyn A."/>
            <person name="Latowski D."/>
        </authorList>
    </citation>
    <scope>NUCLEOTIDE SEQUENCE</scope>
    <source>
        <strain evidence="3">As8PL</strain>
    </source>
</reference>